<dbReference type="GO" id="GO:0004842">
    <property type="term" value="F:ubiquitin-protein transferase activity"/>
    <property type="evidence" value="ECO:0007669"/>
    <property type="project" value="InterPro"/>
</dbReference>
<dbReference type="InterPro" id="IPR012677">
    <property type="entry name" value="Nucleotide-bd_a/b_plait_sf"/>
</dbReference>
<dbReference type="PANTHER" id="PTHR23238">
    <property type="entry name" value="RNA BINDING PROTEIN"/>
    <property type="match status" value="1"/>
</dbReference>
<dbReference type="PROSITE" id="PS50089">
    <property type="entry name" value="ZF_RING_2"/>
    <property type="match status" value="1"/>
</dbReference>
<dbReference type="GO" id="GO:0006355">
    <property type="term" value="P:regulation of DNA-templated transcription"/>
    <property type="evidence" value="ECO:0007669"/>
    <property type="project" value="InterPro"/>
</dbReference>
<reference evidence="9" key="1">
    <citation type="submission" date="2021-02" db="EMBL/GenBank/DDBJ databases">
        <authorList>
            <person name="Nowell W R."/>
        </authorList>
    </citation>
    <scope>NUCLEOTIDE SEQUENCE</scope>
</reference>
<dbReference type="InterPro" id="IPR013083">
    <property type="entry name" value="Znf_RING/FYVE/PHD"/>
</dbReference>
<protein>
    <recommendedName>
        <fullName evidence="8">RING-type domain-containing protein</fullName>
    </recommendedName>
</protein>
<dbReference type="InterPro" id="IPR035979">
    <property type="entry name" value="RBD_domain_sf"/>
</dbReference>
<feature type="domain" description="RING-type" evidence="8">
    <location>
        <begin position="24"/>
        <end position="63"/>
    </location>
</feature>
<dbReference type="GO" id="GO:0003723">
    <property type="term" value="F:RNA binding"/>
    <property type="evidence" value="ECO:0007669"/>
    <property type="project" value="UniProtKB-KW"/>
</dbReference>
<dbReference type="AlphaFoldDB" id="A0A815FA83"/>
<evidence type="ECO:0000313" key="9">
    <source>
        <dbReference type="EMBL" id="CAF1326426.1"/>
    </source>
</evidence>
<dbReference type="InterPro" id="IPR000504">
    <property type="entry name" value="RRM_dom"/>
</dbReference>
<dbReference type="Gene3D" id="3.30.40.10">
    <property type="entry name" value="Zinc/RING finger domain, C3HC4 (zinc finger)"/>
    <property type="match status" value="2"/>
</dbReference>
<dbReference type="GO" id="GO:0016567">
    <property type="term" value="P:protein ubiquitination"/>
    <property type="evidence" value="ECO:0007669"/>
    <property type="project" value="InterPro"/>
</dbReference>
<evidence type="ECO:0000256" key="7">
    <source>
        <dbReference type="SAM" id="MobiDB-lite"/>
    </source>
</evidence>
<evidence type="ECO:0000256" key="2">
    <source>
        <dbReference type="ARBA" id="ARBA00022771"/>
    </source>
</evidence>
<comment type="subcellular location">
    <subcellularLocation>
        <location evidence="1">Nucleus</location>
    </subcellularLocation>
</comment>
<dbReference type="Proteomes" id="UP000681722">
    <property type="component" value="Unassembled WGS sequence"/>
</dbReference>
<dbReference type="GO" id="GO:0008270">
    <property type="term" value="F:zinc ion binding"/>
    <property type="evidence" value="ECO:0007669"/>
    <property type="project" value="UniProtKB-KW"/>
</dbReference>
<dbReference type="Gene3D" id="3.30.70.330">
    <property type="match status" value="2"/>
</dbReference>
<dbReference type="SUPFAM" id="SSF49599">
    <property type="entry name" value="TRAF domain-like"/>
    <property type="match status" value="1"/>
</dbReference>
<evidence type="ECO:0000256" key="1">
    <source>
        <dbReference type="ARBA" id="ARBA00004123"/>
    </source>
</evidence>
<evidence type="ECO:0000313" key="10">
    <source>
        <dbReference type="EMBL" id="CAF4176501.1"/>
    </source>
</evidence>
<dbReference type="SUPFAM" id="SSF57850">
    <property type="entry name" value="RING/U-box"/>
    <property type="match status" value="1"/>
</dbReference>
<dbReference type="EMBL" id="CAJOBC010050634">
    <property type="protein sequence ID" value="CAF4176501.1"/>
    <property type="molecule type" value="Genomic_DNA"/>
</dbReference>
<keyword evidence="2 6" id="KW-0479">Metal-binding</keyword>
<gene>
    <name evidence="9" type="ORF">GPM918_LOCUS29729</name>
    <name evidence="10" type="ORF">SRO942_LOCUS30319</name>
</gene>
<feature type="compositionally biased region" description="Polar residues" evidence="7">
    <location>
        <begin position="195"/>
        <end position="204"/>
    </location>
</feature>
<proteinExistence type="predicted"/>
<dbReference type="SMART" id="SM00504">
    <property type="entry name" value="Ubox"/>
    <property type="match status" value="1"/>
</dbReference>
<dbReference type="InterPro" id="IPR034870">
    <property type="entry name" value="TET_fam"/>
</dbReference>
<evidence type="ECO:0000256" key="4">
    <source>
        <dbReference type="ARBA" id="ARBA00022884"/>
    </source>
</evidence>
<keyword evidence="4" id="KW-0694">RNA-binding</keyword>
<dbReference type="Pfam" id="PF13923">
    <property type="entry name" value="zf-C3HC4_2"/>
    <property type="match status" value="1"/>
</dbReference>
<dbReference type="Pfam" id="PF00076">
    <property type="entry name" value="RRM_1"/>
    <property type="match status" value="2"/>
</dbReference>
<keyword evidence="5" id="KW-0539">Nucleus</keyword>
<dbReference type="InterPro" id="IPR003613">
    <property type="entry name" value="Ubox_domain"/>
</dbReference>
<dbReference type="OrthoDB" id="1630758at2759"/>
<dbReference type="EMBL" id="CAJNOQ010013674">
    <property type="protein sequence ID" value="CAF1326426.1"/>
    <property type="molecule type" value="Genomic_DNA"/>
</dbReference>
<comment type="caution">
    <text evidence="9">The sequence shown here is derived from an EMBL/GenBank/DDBJ whole genome shotgun (WGS) entry which is preliminary data.</text>
</comment>
<keyword evidence="11" id="KW-1185">Reference proteome</keyword>
<feature type="region of interest" description="Disordered" evidence="7">
    <location>
        <begin position="381"/>
        <end position="425"/>
    </location>
</feature>
<dbReference type="SUPFAM" id="SSF54928">
    <property type="entry name" value="RNA-binding domain, RBD"/>
    <property type="match status" value="1"/>
</dbReference>
<accession>A0A815FA83</accession>
<evidence type="ECO:0000259" key="8">
    <source>
        <dbReference type="PROSITE" id="PS50089"/>
    </source>
</evidence>
<dbReference type="SMART" id="SM00184">
    <property type="entry name" value="RING"/>
    <property type="match status" value="1"/>
</dbReference>
<evidence type="ECO:0000313" key="11">
    <source>
        <dbReference type="Proteomes" id="UP000663829"/>
    </source>
</evidence>
<sequence>MAINCEFEFMEYVDEDNIDSNLICSICQKPFKEPVCTPCDHTYGRICISQWLDQNNHDSCPICIKQPLSINDFIQASRPLRCMLDQLRVRCILCGETNIQRGNFGDHINKICPEAIVECQAVDIKCPWKGTRNKLHDHVAACIFEPLRPILALLIVQNRQLTDQVQKHDNEIKNLKEKVSQFTNTANASDDENDASSVSEFSTDQNQKEEDAIFVRYLPATVKFNDVFGLFSKVGRIKYNTKTQKADIFIFKNPNNKNGQCNAKVTYMDKESAAAAIVEYDTTNVSDNESDASSVSEFSTDDNYQKEEDAIFVRYLPATVKFNDVFGLFSKVGRIKYNTKTQKADIFIFKNPNNKNGQCNAKVTYMDKESAAAAIAEYNTEKTGIPEAPRAQPETTNKPKKVSNVVDQSPILTNPDPPKIKKKSV</sequence>
<keyword evidence="3" id="KW-0862">Zinc</keyword>
<name>A0A815FA83_9BILA</name>
<evidence type="ECO:0000256" key="3">
    <source>
        <dbReference type="ARBA" id="ARBA00022833"/>
    </source>
</evidence>
<dbReference type="GO" id="GO:0005634">
    <property type="term" value="C:nucleus"/>
    <property type="evidence" value="ECO:0007669"/>
    <property type="project" value="UniProtKB-SubCell"/>
</dbReference>
<organism evidence="9 11">
    <name type="scientific">Didymodactylos carnosus</name>
    <dbReference type="NCBI Taxonomy" id="1234261"/>
    <lineage>
        <taxon>Eukaryota</taxon>
        <taxon>Metazoa</taxon>
        <taxon>Spiralia</taxon>
        <taxon>Gnathifera</taxon>
        <taxon>Rotifera</taxon>
        <taxon>Eurotatoria</taxon>
        <taxon>Bdelloidea</taxon>
        <taxon>Philodinida</taxon>
        <taxon>Philodinidae</taxon>
        <taxon>Didymodactylos</taxon>
    </lineage>
</organism>
<evidence type="ECO:0000256" key="6">
    <source>
        <dbReference type="PROSITE-ProRule" id="PRU00175"/>
    </source>
</evidence>
<feature type="region of interest" description="Disordered" evidence="7">
    <location>
        <begin position="185"/>
        <end position="204"/>
    </location>
</feature>
<evidence type="ECO:0000256" key="5">
    <source>
        <dbReference type="ARBA" id="ARBA00023242"/>
    </source>
</evidence>
<dbReference type="InterPro" id="IPR001841">
    <property type="entry name" value="Znf_RING"/>
</dbReference>
<dbReference type="Proteomes" id="UP000663829">
    <property type="component" value="Unassembled WGS sequence"/>
</dbReference>
<keyword evidence="2 6" id="KW-0863">Zinc-finger</keyword>